<evidence type="ECO:0000313" key="6">
    <source>
        <dbReference type="Proteomes" id="UP000815677"/>
    </source>
</evidence>
<dbReference type="InterPro" id="IPR013595">
    <property type="entry name" value="Pept_S33_TAP-like_C"/>
</dbReference>
<dbReference type="EMBL" id="DF848518">
    <property type="protein sequence ID" value="GAT54151.1"/>
    <property type="molecule type" value="Genomic_DNA"/>
</dbReference>
<dbReference type="Pfam" id="PF00561">
    <property type="entry name" value="Abhydrolase_1"/>
    <property type="match status" value="1"/>
</dbReference>
<dbReference type="SUPFAM" id="SSF53474">
    <property type="entry name" value="alpha/beta-Hydrolases"/>
    <property type="match status" value="1"/>
</dbReference>
<evidence type="ECO:0000256" key="1">
    <source>
        <dbReference type="SAM" id="MobiDB-lite"/>
    </source>
</evidence>
<dbReference type="InterPro" id="IPR029058">
    <property type="entry name" value="AB_hydrolase_fold"/>
</dbReference>
<name>A0ABQ0LSX1_MYCCL</name>
<evidence type="ECO:0000259" key="3">
    <source>
        <dbReference type="Pfam" id="PF00561"/>
    </source>
</evidence>
<reference evidence="5" key="1">
    <citation type="submission" date="2014-09" db="EMBL/GenBank/DDBJ databases">
        <title>Genome sequence of the luminous mushroom Mycena chlorophos for searching fungal bioluminescence genes.</title>
        <authorList>
            <person name="Tanaka Y."/>
            <person name="Kasuga D."/>
            <person name="Oba Y."/>
            <person name="Hase S."/>
            <person name="Sato K."/>
            <person name="Oba Y."/>
            <person name="Sakakibara Y."/>
        </authorList>
    </citation>
    <scope>NUCLEOTIDE SEQUENCE</scope>
</reference>
<organism evidence="5 6">
    <name type="scientific">Mycena chlorophos</name>
    <name type="common">Agaric fungus</name>
    <name type="synonym">Agaricus chlorophos</name>
    <dbReference type="NCBI Taxonomy" id="658473"/>
    <lineage>
        <taxon>Eukaryota</taxon>
        <taxon>Fungi</taxon>
        <taxon>Dikarya</taxon>
        <taxon>Basidiomycota</taxon>
        <taxon>Agaricomycotina</taxon>
        <taxon>Agaricomycetes</taxon>
        <taxon>Agaricomycetidae</taxon>
        <taxon>Agaricales</taxon>
        <taxon>Marasmiineae</taxon>
        <taxon>Mycenaceae</taxon>
        <taxon>Mycena</taxon>
    </lineage>
</organism>
<feature type="domain" description="Peptidase S33 tripeptidyl aminopeptidase-like C-terminal" evidence="4">
    <location>
        <begin position="438"/>
        <end position="526"/>
    </location>
</feature>
<dbReference type="Pfam" id="PF08386">
    <property type="entry name" value="Abhydrolase_4"/>
    <property type="match status" value="1"/>
</dbReference>
<keyword evidence="6" id="KW-1185">Reference proteome</keyword>
<gene>
    <name evidence="5" type="ORF">MCHLO_11027</name>
</gene>
<dbReference type="InterPro" id="IPR000073">
    <property type="entry name" value="AB_hydrolase_1"/>
</dbReference>
<proteinExistence type="predicted"/>
<feature type="chain" id="PRO_5047123499" description="AB hydrolase-1 domain-containing protein" evidence="2">
    <location>
        <begin position="23"/>
        <end position="622"/>
    </location>
</feature>
<dbReference type="Proteomes" id="UP000815677">
    <property type="component" value="Unassembled WGS sequence"/>
</dbReference>
<evidence type="ECO:0008006" key="7">
    <source>
        <dbReference type="Google" id="ProtNLM"/>
    </source>
</evidence>
<keyword evidence="2" id="KW-0732">Signal</keyword>
<accession>A0ABQ0LSX1</accession>
<feature type="region of interest" description="Disordered" evidence="1">
    <location>
        <begin position="569"/>
        <end position="622"/>
    </location>
</feature>
<feature type="signal peptide" evidence="2">
    <location>
        <begin position="1"/>
        <end position="22"/>
    </location>
</feature>
<evidence type="ECO:0000256" key="2">
    <source>
        <dbReference type="SAM" id="SignalP"/>
    </source>
</evidence>
<dbReference type="Gene3D" id="3.40.50.1820">
    <property type="entry name" value="alpha/beta hydrolase"/>
    <property type="match status" value="1"/>
</dbReference>
<feature type="compositionally biased region" description="Polar residues" evidence="1">
    <location>
        <begin position="594"/>
        <end position="615"/>
    </location>
</feature>
<feature type="domain" description="AB hydrolase-1" evidence="3">
    <location>
        <begin position="108"/>
        <end position="296"/>
    </location>
</feature>
<evidence type="ECO:0000259" key="4">
    <source>
        <dbReference type="Pfam" id="PF08386"/>
    </source>
</evidence>
<protein>
    <recommendedName>
        <fullName evidence="7">AB hydrolase-1 domain-containing protein</fullName>
    </recommendedName>
</protein>
<evidence type="ECO:0000313" key="5">
    <source>
        <dbReference type="EMBL" id="GAT54151.1"/>
    </source>
</evidence>
<sequence>MLLLSPAVAMLFAMGDGGLVAALRIQPREETTVAKLPYPLRTVNCATHVPDPIIDEFNLTSTTFPGPLPSTLVCGEIDVAMDHSRPIGPDNTITMGFAMYRPANPSGLILYHAGGPGLDAASSAWDIALNTSNAAAFAGLEGLDFLAVNTRGLQFSTPLNCTAGVFYNDLPFAFASTPDEFEAYHEAVANFIHSCVPNDAPAGYMNHLNTEELVQDYDAIRAALGYEVIDFVAVSYGTFVAQSYANMYPQRVRNFNIDAVLPRGSTFEEMVPSQVAAINRLLLRADALCIVDPSCPFHNQGKGGVVSAWSTILNTSLTAPIPASACGPGTGCNTPVTAVDLQAGASVFLRSNPDFPAFSQALYEALNGDASKLTYVPAGDIRENVVVSLMCADWKVENKTFAYYEQLRTLASAVRKPPKFQASTDASAQDDPANMVYSQIWQFSLMCGAWPYTVPSQTIFETELPLLLITSDFDLNCPSELTTTLFGRAPNSTLIVRHGDDHTSLFLADLPTHPLQIEFLAGGVVPPIQSNVNLTVYPPGTTRAAIPDPYSVPLGVLAGDSSAIEVLPESRVEPQRRSRHPATSGRAEQEENPMRTNSQWTSGVLISGASGFSNRPPQPVQY</sequence>